<keyword evidence="3" id="KW-1185">Reference proteome</keyword>
<dbReference type="RefSeq" id="XP_062631409.1">
    <property type="nucleotide sequence ID" value="XM_062775425.1"/>
</dbReference>
<sequence>MKLRIPATLLALALTASAKRHYLFAGCLDVALLPEGYDYVSATGLSMSECDAHLGGSPDPESFPHSVWIPPLDDAPSRCFARKFLADTTDWGDGVSCPPTQARLGLHKTAFPGFQKPQGRPGAKTAIMKKDDGVYCPQGGTPCRLSMDGGYGYECVDFQTSFNNCGGCAVGEFNGKGNWAARLGVE</sequence>
<accession>A0AAF0YES9</accession>
<protein>
    <submittedName>
        <fullName evidence="2">Uncharacterized protein</fullName>
    </submittedName>
</protein>
<keyword evidence="1" id="KW-0732">Signal</keyword>
<feature type="signal peptide" evidence="1">
    <location>
        <begin position="1"/>
        <end position="18"/>
    </location>
</feature>
<evidence type="ECO:0000313" key="3">
    <source>
        <dbReference type="Proteomes" id="UP000827549"/>
    </source>
</evidence>
<name>A0AAF0YES9_9TREE</name>
<feature type="chain" id="PRO_5042026520" evidence="1">
    <location>
        <begin position="19"/>
        <end position="186"/>
    </location>
</feature>
<gene>
    <name evidence="2" type="ORF">LOC62_07G008882</name>
</gene>
<reference evidence="2" key="1">
    <citation type="submission" date="2023-10" db="EMBL/GenBank/DDBJ databases">
        <authorList>
            <person name="Noh H."/>
        </authorList>
    </citation>
    <scope>NUCLEOTIDE SEQUENCE</scope>
    <source>
        <strain evidence="2">DUCC4014</strain>
    </source>
</reference>
<organism evidence="2 3">
    <name type="scientific">Vanrija pseudolonga</name>
    <dbReference type="NCBI Taxonomy" id="143232"/>
    <lineage>
        <taxon>Eukaryota</taxon>
        <taxon>Fungi</taxon>
        <taxon>Dikarya</taxon>
        <taxon>Basidiomycota</taxon>
        <taxon>Agaricomycotina</taxon>
        <taxon>Tremellomycetes</taxon>
        <taxon>Trichosporonales</taxon>
        <taxon>Trichosporonaceae</taxon>
        <taxon>Vanrija</taxon>
    </lineage>
</organism>
<evidence type="ECO:0000256" key="1">
    <source>
        <dbReference type="SAM" id="SignalP"/>
    </source>
</evidence>
<proteinExistence type="predicted"/>
<evidence type="ECO:0000313" key="2">
    <source>
        <dbReference type="EMBL" id="WOO85383.1"/>
    </source>
</evidence>
<dbReference type="EMBL" id="CP086720">
    <property type="protein sequence ID" value="WOO85383.1"/>
    <property type="molecule type" value="Genomic_DNA"/>
</dbReference>
<dbReference type="GeneID" id="87812046"/>
<dbReference type="Proteomes" id="UP000827549">
    <property type="component" value="Chromosome 7"/>
</dbReference>
<dbReference type="AlphaFoldDB" id="A0AAF0YES9"/>